<name>A0A3S0K9L6_9DEIO</name>
<dbReference type="AlphaFoldDB" id="A0A3S0K9L6"/>
<dbReference type="Gene3D" id="3.40.50.1010">
    <property type="entry name" value="5'-nuclease"/>
    <property type="match status" value="1"/>
</dbReference>
<dbReference type="EMBL" id="RXPE01000022">
    <property type="protein sequence ID" value="RTR25725.1"/>
    <property type="molecule type" value="Genomic_DNA"/>
</dbReference>
<accession>A0A3S0K9L6</accession>
<keyword evidence="4" id="KW-1185">Reference proteome</keyword>
<dbReference type="InterPro" id="IPR002716">
    <property type="entry name" value="PIN_dom"/>
</dbReference>
<organism evidence="3 4">
    <name type="scientific">Deinococcus radiophilus</name>
    <dbReference type="NCBI Taxonomy" id="32062"/>
    <lineage>
        <taxon>Bacteria</taxon>
        <taxon>Thermotogati</taxon>
        <taxon>Deinococcota</taxon>
        <taxon>Deinococci</taxon>
        <taxon>Deinococcales</taxon>
        <taxon>Deinococcaceae</taxon>
        <taxon>Deinococcus</taxon>
    </lineage>
</organism>
<gene>
    <name evidence="3" type="ORF">EJ104_09855</name>
</gene>
<sequence>MKLTSSAARKAARRAGSRRASGCPPKSGWDRSRSGSAFIGKGKFTMAPMTPPTRCVLDASSLLSYVLNKPGVDAVAELLEHSAMHAATWTEMLTQLSRRADIHQPDVVAARLKKVIFIDVGQDQDAEMAGKLAALGPQSGLSLGDRYALAMAARLDVPVITAHSHWEALKLDMLPQTVRVHRVRST</sequence>
<dbReference type="Pfam" id="PF01850">
    <property type="entry name" value="PIN"/>
    <property type="match status" value="1"/>
</dbReference>
<feature type="region of interest" description="Disordered" evidence="1">
    <location>
        <begin position="1"/>
        <end position="34"/>
    </location>
</feature>
<reference evidence="3 4" key="1">
    <citation type="submission" date="2018-12" db="EMBL/GenBank/DDBJ databases">
        <title>Deinococcus radiophilus ATCC 27603 genome sequencing and assembly.</title>
        <authorList>
            <person name="Maclea K.S."/>
            <person name="Maynard C.R."/>
        </authorList>
    </citation>
    <scope>NUCLEOTIDE SEQUENCE [LARGE SCALE GENOMIC DNA]</scope>
    <source>
        <strain evidence="3 4">ATCC 27603</strain>
    </source>
</reference>
<protein>
    <submittedName>
        <fullName evidence="3">PIN domain-containing protein</fullName>
    </submittedName>
</protein>
<comment type="caution">
    <text evidence="3">The sequence shown here is derived from an EMBL/GenBank/DDBJ whole genome shotgun (WGS) entry which is preliminary data.</text>
</comment>
<evidence type="ECO:0000259" key="2">
    <source>
        <dbReference type="Pfam" id="PF01850"/>
    </source>
</evidence>
<evidence type="ECO:0000256" key="1">
    <source>
        <dbReference type="SAM" id="MobiDB-lite"/>
    </source>
</evidence>
<dbReference type="SUPFAM" id="SSF88723">
    <property type="entry name" value="PIN domain-like"/>
    <property type="match status" value="1"/>
</dbReference>
<evidence type="ECO:0000313" key="4">
    <source>
        <dbReference type="Proteomes" id="UP000277766"/>
    </source>
</evidence>
<proteinExistence type="predicted"/>
<dbReference type="Proteomes" id="UP000277766">
    <property type="component" value="Unassembled WGS sequence"/>
</dbReference>
<dbReference type="OrthoDB" id="286092at2"/>
<dbReference type="InterPro" id="IPR029060">
    <property type="entry name" value="PIN-like_dom_sf"/>
</dbReference>
<feature type="domain" description="PIN" evidence="2">
    <location>
        <begin position="56"/>
        <end position="162"/>
    </location>
</feature>
<evidence type="ECO:0000313" key="3">
    <source>
        <dbReference type="EMBL" id="RTR25725.1"/>
    </source>
</evidence>